<sequence length="188" mass="22282">MEENIERCFFEPDFEGKSLTVYELRGWPSLMAGKINLCYDDNDTLLLLEKIPPDAFLDKSALKSVQTEVYDLSLTWENYARLPDNEKGIGLFQSVDNYDRMTLLHIMDKGYPRDGLMDEYPDNFSFYEKFERIERALLGRNRWNVYDEMQDRAKKLVGKLLREQFSDTRQKVEIKEKVVLRNSKSIRI</sequence>
<name>A0A3E4XQW2_BACUN</name>
<dbReference type="Proteomes" id="UP000261295">
    <property type="component" value="Unassembled WGS sequence"/>
</dbReference>
<dbReference type="EMBL" id="QSTL01000002">
    <property type="protein sequence ID" value="RGM58077.1"/>
    <property type="molecule type" value="Genomic_DNA"/>
</dbReference>
<dbReference type="AlphaFoldDB" id="A0A3E4XQW2"/>
<organism evidence="1 2">
    <name type="scientific">Bacteroides uniformis</name>
    <dbReference type="NCBI Taxonomy" id="820"/>
    <lineage>
        <taxon>Bacteria</taxon>
        <taxon>Pseudomonadati</taxon>
        <taxon>Bacteroidota</taxon>
        <taxon>Bacteroidia</taxon>
        <taxon>Bacteroidales</taxon>
        <taxon>Bacteroidaceae</taxon>
        <taxon>Bacteroides</taxon>
    </lineage>
</organism>
<dbReference type="InterPro" id="IPR046110">
    <property type="entry name" value="DUF6047"/>
</dbReference>
<gene>
    <name evidence="1" type="ORF">DXC07_04720</name>
</gene>
<evidence type="ECO:0000313" key="2">
    <source>
        <dbReference type="Proteomes" id="UP000261295"/>
    </source>
</evidence>
<accession>A0A3E4XQW2</accession>
<comment type="caution">
    <text evidence="1">The sequence shown here is derived from an EMBL/GenBank/DDBJ whole genome shotgun (WGS) entry which is preliminary data.</text>
</comment>
<proteinExistence type="predicted"/>
<reference evidence="1 2" key="1">
    <citation type="submission" date="2018-08" db="EMBL/GenBank/DDBJ databases">
        <title>A genome reference for cultivated species of the human gut microbiota.</title>
        <authorList>
            <person name="Zou Y."/>
            <person name="Xue W."/>
            <person name="Luo G."/>
        </authorList>
    </citation>
    <scope>NUCLEOTIDE SEQUENCE [LARGE SCALE GENOMIC DNA]</scope>
    <source>
        <strain evidence="1 2">OM07-9</strain>
    </source>
</reference>
<dbReference type="Pfam" id="PF19513">
    <property type="entry name" value="DUF6047"/>
    <property type="match status" value="1"/>
</dbReference>
<protein>
    <submittedName>
        <fullName evidence="1">Uncharacterized protein</fullName>
    </submittedName>
</protein>
<evidence type="ECO:0000313" key="1">
    <source>
        <dbReference type="EMBL" id="RGM58077.1"/>
    </source>
</evidence>